<comment type="caution">
    <text evidence="2">The sequence shown here is derived from an EMBL/GenBank/DDBJ whole genome shotgun (WGS) entry which is preliminary data.</text>
</comment>
<protein>
    <submittedName>
        <fullName evidence="2">Uncharacterized protein</fullName>
    </submittedName>
</protein>
<evidence type="ECO:0000256" key="1">
    <source>
        <dbReference type="SAM" id="MobiDB-lite"/>
    </source>
</evidence>
<dbReference type="EMBL" id="JARZFX010000017">
    <property type="protein sequence ID" value="MEC5425642.1"/>
    <property type="molecule type" value="Genomic_DNA"/>
</dbReference>
<name>A0ABU6KMA6_9BACI</name>
<sequence>MENRVKFKIGEIEFEAEGSAETIERERNIFLNSLLPAAVDAIVRTRGDVQATPYIEAVNQPTALLEPESKEELHSISPTKDLSRTSLVSFLNNFGKLSDQDFALIAAYYYEKKDGIKSFSSENVKQYYTDARRTKYSNNSELLKQLAQKGFIMDDSNAEKAIPKQYVLTDEGLRYVENYQPKEDSEEKPKTTSQRKKRNKQTSIYSSLSADDLNLKNYPEIKRQKTFKEQMLLTLYIVTMEGKGENFSVVDVQCLMTDILGLPSSSNQISDVFSKNRSWFKSEQDPSNKKAYSRKLLQGAKDFAQSIIAKTAE</sequence>
<feature type="compositionally biased region" description="Basic and acidic residues" evidence="1">
    <location>
        <begin position="180"/>
        <end position="190"/>
    </location>
</feature>
<dbReference type="RefSeq" id="WP_327609176.1">
    <property type="nucleotide sequence ID" value="NZ_JARZFX010000017.1"/>
</dbReference>
<dbReference type="Proteomes" id="UP001335737">
    <property type="component" value="Unassembled WGS sequence"/>
</dbReference>
<evidence type="ECO:0000313" key="2">
    <source>
        <dbReference type="EMBL" id="MEC5425642.1"/>
    </source>
</evidence>
<proteinExistence type="predicted"/>
<gene>
    <name evidence="2" type="ORF">QGM71_19365</name>
</gene>
<keyword evidence="3" id="KW-1185">Reference proteome</keyword>
<evidence type="ECO:0000313" key="3">
    <source>
        <dbReference type="Proteomes" id="UP001335737"/>
    </source>
</evidence>
<feature type="region of interest" description="Disordered" evidence="1">
    <location>
        <begin position="178"/>
        <end position="203"/>
    </location>
</feature>
<organism evidence="2 3">
    <name type="scientific">Virgibacillus tibetensis</name>
    <dbReference type="NCBI Taxonomy" id="3042313"/>
    <lineage>
        <taxon>Bacteria</taxon>
        <taxon>Bacillati</taxon>
        <taxon>Bacillota</taxon>
        <taxon>Bacilli</taxon>
        <taxon>Bacillales</taxon>
        <taxon>Bacillaceae</taxon>
        <taxon>Virgibacillus</taxon>
    </lineage>
</organism>
<reference evidence="2 3" key="1">
    <citation type="journal article" date="2024" name="Int. J. Syst. Evol. Microbiol.">
        <title>Virgibacillus tibetensis sp. nov., isolated from salt lake on the Tibetan Plateau of China.</title>
        <authorList>
            <person name="Phurbu D."/>
            <person name="Liu Z.-X."/>
            <person name="Wang R."/>
            <person name="Zheng Y.-Y."/>
            <person name="Liu H.-C."/>
            <person name="Zhou Y.-G."/>
            <person name="Yu Y.-J."/>
            <person name="Li A.-H."/>
        </authorList>
    </citation>
    <scope>NUCLEOTIDE SEQUENCE [LARGE SCALE GENOMIC DNA]</scope>
    <source>
        <strain evidence="2 3">C22-A2</strain>
    </source>
</reference>
<accession>A0ABU6KMA6</accession>